<dbReference type="InterPro" id="IPR023631">
    <property type="entry name" value="Amidase_dom"/>
</dbReference>
<organism evidence="4 5">
    <name type="scientific">Hydrocarboniphaga effusa AP103</name>
    <dbReference type="NCBI Taxonomy" id="1172194"/>
    <lineage>
        <taxon>Bacteria</taxon>
        <taxon>Pseudomonadati</taxon>
        <taxon>Pseudomonadota</taxon>
        <taxon>Gammaproteobacteria</taxon>
        <taxon>Nevskiales</taxon>
        <taxon>Nevskiaceae</taxon>
        <taxon>Hydrocarboniphaga</taxon>
    </lineage>
</organism>
<keyword evidence="5" id="KW-1185">Reference proteome</keyword>
<feature type="chain" id="PRO_5003714387" description="Amidase domain-containing protein" evidence="2">
    <location>
        <begin position="32"/>
        <end position="551"/>
    </location>
</feature>
<reference evidence="4 5" key="1">
    <citation type="journal article" date="2012" name="J. Bacteriol.">
        <title>Genome Sequence of n-Alkane-Degrading Hydrocarboniphaga effusa Strain AP103T (ATCC BAA-332T).</title>
        <authorList>
            <person name="Chang H.K."/>
            <person name="Zylstra G.J."/>
            <person name="Chae J.C."/>
        </authorList>
    </citation>
    <scope>NUCLEOTIDE SEQUENCE [LARGE SCALE GENOMIC DNA]</scope>
    <source>
        <strain evidence="4 5">AP103</strain>
    </source>
</reference>
<dbReference type="AlphaFoldDB" id="I8T483"/>
<dbReference type="SUPFAM" id="SSF75304">
    <property type="entry name" value="Amidase signature (AS) enzymes"/>
    <property type="match status" value="1"/>
</dbReference>
<dbReference type="InterPro" id="IPR036928">
    <property type="entry name" value="AS_sf"/>
</dbReference>
<dbReference type="Pfam" id="PF01425">
    <property type="entry name" value="Amidase"/>
    <property type="match status" value="1"/>
</dbReference>
<evidence type="ECO:0000256" key="1">
    <source>
        <dbReference type="SAM" id="MobiDB-lite"/>
    </source>
</evidence>
<dbReference type="PATRIC" id="fig|1172194.4.peg.3574"/>
<feature type="compositionally biased region" description="Polar residues" evidence="1">
    <location>
        <begin position="184"/>
        <end position="193"/>
    </location>
</feature>
<evidence type="ECO:0000313" key="4">
    <source>
        <dbReference type="EMBL" id="EIT68488.1"/>
    </source>
</evidence>
<dbReference type="RefSeq" id="WP_007186618.1">
    <property type="nucleotide sequence ID" value="NZ_AKGD01000003.1"/>
</dbReference>
<dbReference type="STRING" id="1172194.WQQ_36830"/>
<name>I8T483_9GAMM</name>
<gene>
    <name evidence="4" type="ORF">WQQ_36830</name>
</gene>
<comment type="caution">
    <text evidence="4">The sequence shown here is derived from an EMBL/GenBank/DDBJ whole genome shotgun (WGS) entry which is preliminary data.</text>
</comment>
<protein>
    <recommendedName>
        <fullName evidence="3">Amidase domain-containing protein</fullName>
    </recommendedName>
</protein>
<evidence type="ECO:0000313" key="5">
    <source>
        <dbReference type="Proteomes" id="UP000003704"/>
    </source>
</evidence>
<dbReference type="Gene3D" id="3.90.1300.10">
    <property type="entry name" value="Amidase signature (AS) domain"/>
    <property type="match status" value="1"/>
</dbReference>
<feature type="signal peptide" evidence="2">
    <location>
        <begin position="1"/>
        <end position="31"/>
    </location>
</feature>
<dbReference type="PANTHER" id="PTHR42678:SF34">
    <property type="entry name" value="OS04G0183300 PROTEIN"/>
    <property type="match status" value="1"/>
</dbReference>
<sequence>MPQLTVSRFSRLAASSLFAAALSLTAANAQAYTLDIDKATIPDIDAAFKNGLSSQKLVAAYLERIKAYDKQGPVINAVILLNPKALDEAARLDAERKAGKVRGPLHGVPIVLKDNFDTFDLQTTGGSQLLEGHVPPDDAFVVKKLRDAGAVIVAKVNLSEWAGSGGSVSGAPEEIAKKGRVPNGFSSAGGQTRNPHDLTRGPSGSSGGTGAAIAAGFAQFGLGTDTGGSVRGPSSANGIVGLKPTRGLMSRDGIIPLGLSFDTGGPMGRSVTDIAISLGAMTGVDAADAATTPSASQFKTDYTPYLKKGSLKGARIGIARDFLGQDAGTDQVVEQSVATLKKLGATVFDVKYPDFVLQNRQGIYNTVVSAEFKHDLAEYLKTTQAGYPKTLDEVVARVNDPKTKYRSPEKAVALNYTNSVALTLDDPLYLATKNQALAATKAGVDAVFAKYKLDAIVYPTSPKPATPIIPDEATARAAGLSPTNIANQTGYPDLIVPAGMTKDGLPVTISFFGPAWSEPKLIGYGYDFEQATHAIRLPKNTPALKSDVISY</sequence>
<dbReference type="Proteomes" id="UP000003704">
    <property type="component" value="Unassembled WGS sequence"/>
</dbReference>
<accession>I8T483</accession>
<dbReference type="EMBL" id="AKGD01000003">
    <property type="protein sequence ID" value="EIT68488.1"/>
    <property type="molecule type" value="Genomic_DNA"/>
</dbReference>
<proteinExistence type="predicted"/>
<dbReference type="PANTHER" id="PTHR42678">
    <property type="entry name" value="AMIDASE"/>
    <property type="match status" value="1"/>
</dbReference>
<evidence type="ECO:0000256" key="2">
    <source>
        <dbReference type="SAM" id="SignalP"/>
    </source>
</evidence>
<feature type="domain" description="Amidase" evidence="3">
    <location>
        <begin position="57"/>
        <end position="521"/>
    </location>
</feature>
<feature type="region of interest" description="Disordered" evidence="1">
    <location>
        <begin position="178"/>
        <end position="208"/>
    </location>
</feature>
<evidence type="ECO:0000259" key="3">
    <source>
        <dbReference type="Pfam" id="PF01425"/>
    </source>
</evidence>
<keyword evidence="2" id="KW-0732">Signal</keyword>